<accession>A0ABD5AQM2</accession>
<dbReference type="AlphaFoldDB" id="A0ABD5AQM2"/>
<dbReference type="RefSeq" id="WP_307012898.1">
    <property type="nucleotide sequence ID" value="NZ_JAUSQP010000006.1"/>
</dbReference>
<reference evidence="1 2" key="1">
    <citation type="submission" date="2023-07" db="EMBL/GenBank/DDBJ databases">
        <title>Sorghum-associated microbial communities from plants grown in Nebraska, USA.</title>
        <authorList>
            <person name="Schachtman D."/>
        </authorList>
    </citation>
    <scope>NUCLEOTIDE SEQUENCE [LARGE SCALE GENOMIC DNA]</scope>
    <source>
        <strain evidence="1 2">CC146</strain>
    </source>
</reference>
<gene>
    <name evidence="1" type="ORF">J2771_003129</name>
</gene>
<proteinExistence type="predicted"/>
<name>A0ABD5AQM2_ACICA</name>
<dbReference type="Proteomes" id="UP001240164">
    <property type="component" value="Unassembled WGS sequence"/>
</dbReference>
<evidence type="ECO:0000313" key="2">
    <source>
        <dbReference type="Proteomes" id="UP001240164"/>
    </source>
</evidence>
<evidence type="ECO:0000313" key="1">
    <source>
        <dbReference type="EMBL" id="MDP9804832.1"/>
    </source>
</evidence>
<dbReference type="EMBL" id="JAUSQP010000006">
    <property type="protein sequence ID" value="MDP9804832.1"/>
    <property type="molecule type" value="Genomic_DNA"/>
</dbReference>
<sequence>MNDIFWKSSIGSATGDIYIPKGIGPFPTIIIFDTGLIKSTRTYATFYAEKMKEIGFFTFLVTLNLNKINKYEKNEIGLAIEYISKRKEVNGNKIYLIKIEKNKIIDSNIKLYKNYFQAIASINYFTLNS</sequence>
<comment type="caution">
    <text evidence="1">The sequence shown here is derived from an EMBL/GenBank/DDBJ whole genome shotgun (WGS) entry which is preliminary data.</text>
</comment>
<protein>
    <submittedName>
        <fullName evidence="1">Uncharacterized protein</fullName>
    </submittedName>
</protein>
<organism evidence="1 2">
    <name type="scientific">Acinetobacter calcoaceticus</name>
    <dbReference type="NCBI Taxonomy" id="471"/>
    <lineage>
        <taxon>Bacteria</taxon>
        <taxon>Pseudomonadati</taxon>
        <taxon>Pseudomonadota</taxon>
        <taxon>Gammaproteobacteria</taxon>
        <taxon>Moraxellales</taxon>
        <taxon>Moraxellaceae</taxon>
        <taxon>Acinetobacter</taxon>
        <taxon>Acinetobacter calcoaceticus/baumannii complex</taxon>
    </lineage>
</organism>